<feature type="chain" id="PRO_5045792770" description="DUF7907 domain-containing protein" evidence="2">
    <location>
        <begin position="24"/>
        <end position="413"/>
    </location>
</feature>
<name>A0ABR0G3X6_9PEZI</name>
<evidence type="ECO:0000256" key="2">
    <source>
        <dbReference type="SAM" id="SignalP"/>
    </source>
</evidence>
<feature type="region of interest" description="Disordered" evidence="1">
    <location>
        <begin position="280"/>
        <end position="413"/>
    </location>
</feature>
<dbReference type="Pfam" id="PF25484">
    <property type="entry name" value="DUF7907"/>
    <property type="match status" value="1"/>
</dbReference>
<keyword evidence="2" id="KW-0732">Signal</keyword>
<sequence length="413" mass="44758">MSPQSLQSCILLFFLYSLNHHQASPTQSTFTAQLPPFLDFVSGDSTASSIFSFVHIYITMVSKLAFNSLALLASSSSVLAQFQGTTYNQMGPFLLQVVTADDDALVGKYLTTCHAGATITGLCIGSNDVSNFTLSFYYNYTIVNGQPSKTGFLTWSLPVPGAEGPLSLSEPMSLMFEPGSNVAVPMFTPSQAGTPVGWDNNTLFIAAPYDDSKFRPNVYPNATTTDGSIMRQLRNWHSCWVLYSAYYFNSVGWVSGGEPRNPTCEPVTIVRVDPASLIISSPWDELPDEWSPVAPEEDQDEKDDEADDDEADDDEDDDAEDEDASAEGHQEGQQANPEETLGVSAEGSASNSFGEEHGFNGAVQEGTGESQVQQPQEASQGEQTQEGEQPSGEAHVEEHAEEEHAEEGHEGEQ</sequence>
<dbReference type="InterPro" id="IPR057229">
    <property type="entry name" value="DUF7907"/>
</dbReference>
<dbReference type="EMBL" id="JAFFHA010000009">
    <property type="protein sequence ID" value="KAK4650408.1"/>
    <property type="molecule type" value="Genomic_DNA"/>
</dbReference>
<proteinExistence type="predicted"/>
<reference evidence="4 5" key="1">
    <citation type="journal article" date="2023" name="bioRxiv">
        <title>High-quality genome assemblies of four members of thePodospora anserinaspecies complex.</title>
        <authorList>
            <person name="Ament-Velasquez S.L."/>
            <person name="Vogan A.A."/>
            <person name="Wallerman O."/>
            <person name="Hartmann F."/>
            <person name="Gautier V."/>
            <person name="Silar P."/>
            <person name="Giraud T."/>
            <person name="Johannesson H."/>
        </authorList>
    </citation>
    <scope>NUCLEOTIDE SEQUENCE [LARGE SCALE GENOMIC DNA]</scope>
    <source>
        <strain evidence="4 5">CBS 415.72m</strain>
    </source>
</reference>
<dbReference type="Proteomes" id="UP001323405">
    <property type="component" value="Unassembled WGS sequence"/>
</dbReference>
<feature type="compositionally biased region" description="Acidic residues" evidence="1">
    <location>
        <begin position="295"/>
        <end position="325"/>
    </location>
</feature>
<feature type="domain" description="DUF7907" evidence="3">
    <location>
        <begin position="92"/>
        <end position="272"/>
    </location>
</feature>
<dbReference type="GeneID" id="87913468"/>
<gene>
    <name evidence="4" type="ORF">QC762_707170</name>
</gene>
<comment type="caution">
    <text evidence="4">The sequence shown here is derived from an EMBL/GenBank/DDBJ whole genome shotgun (WGS) entry which is preliminary data.</text>
</comment>
<evidence type="ECO:0000256" key="1">
    <source>
        <dbReference type="SAM" id="MobiDB-lite"/>
    </source>
</evidence>
<feature type="compositionally biased region" description="Basic and acidic residues" evidence="1">
    <location>
        <begin position="394"/>
        <end position="413"/>
    </location>
</feature>
<dbReference type="RefSeq" id="XP_062739383.1">
    <property type="nucleotide sequence ID" value="XM_062893561.1"/>
</dbReference>
<evidence type="ECO:0000259" key="3">
    <source>
        <dbReference type="Pfam" id="PF25484"/>
    </source>
</evidence>
<evidence type="ECO:0000313" key="4">
    <source>
        <dbReference type="EMBL" id="KAK4650408.1"/>
    </source>
</evidence>
<accession>A0ABR0G3X6</accession>
<evidence type="ECO:0000313" key="5">
    <source>
        <dbReference type="Proteomes" id="UP001323405"/>
    </source>
</evidence>
<protein>
    <recommendedName>
        <fullName evidence="3">DUF7907 domain-containing protein</fullName>
    </recommendedName>
</protein>
<keyword evidence="5" id="KW-1185">Reference proteome</keyword>
<feature type="signal peptide" evidence="2">
    <location>
        <begin position="1"/>
        <end position="23"/>
    </location>
</feature>
<feature type="compositionally biased region" description="Polar residues" evidence="1">
    <location>
        <begin position="367"/>
        <end position="388"/>
    </location>
</feature>
<organism evidence="4 5">
    <name type="scientific">Podospora pseudocomata</name>
    <dbReference type="NCBI Taxonomy" id="2093779"/>
    <lineage>
        <taxon>Eukaryota</taxon>
        <taxon>Fungi</taxon>
        <taxon>Dikarya</taxon>
        <taxon>Ascomycota</taxon>
        <taxon>Pezizomycotina</taxon>
        <taxon>Sordariomycetes</taxon>
        <taxon>Sordariomycetidae</taxon>
        <taxon>Sordariales</taxon>
        <taxon>Podosporaceae</taxon>
        <taxon>Podospora</taxon>
    </lineage>
</organism>